<evidence type="ECO:0000313" key="3">
    <source>
        <dbReference type="EMBL" id="MBB5955991.1"/>
    </source>
</evidence>
<evidence type="ECO:0000313" key="4">
    <source>
        <dbReference type="Proteomes" id="UP000547510"/>
    </source>
</evidence>
<feature type="domain" description="Activator of Hsp90 ATPase homologue 1/2-like C-terminal" evidence="2">
    <location>
        <begin position="22"/>
        <end position="126"/>
    </location>
</feature>
<proteinExistence type="inferred from homology"/>
<dbReference type="InterPro" id="IPR013538">
    <property type="entry name" value="ASHA1/2-like_C"/>
</dbReference>
<dbReference type="InterPro" id="IPR023393">
    <property type="entry name" value="START-like_dom_sf"/>
</dbReference>
<name>A0A841CFA4_9PSEU</name>
<reference evidence="3 4" key="1">
    <citation type="submission" date="2020-08" db="EMBL/GenBank/DDBJ databases">
        <title>Genomic Encyclopedia of Type Strains, Phase III (KMG-III): the genomes of soil and plant-associated and newly described type strains.</title>
        <authorList>
            <person name="Whitman W."/>
        </authorList>
    </citation>
    <scope>NUCLEOTIDE SEQUENCE [LARGE SCALE GENOMIC DNA]</scope>
    <source>
        <strain evidence="3 4">CECT 8640</strain>
    </source>
</reference>
<dbReference type="EMBL" id="JACHJN010000003">
    <property type="protein sequence ID" value="MBB5955991.1"/>
    <property type="molecule type" value="Genomic_DNA"/>
</dbReference>
<dbReference type="CDD" id="cd08899">
    <property type="entry name" value="SRPBCC_CalC_Aha1-like_6"/>
    <property type="match status" value="1"/>
</dbReference>
<dbReference type="RefSeq" id="WP_184690774.1">
    <property type="nucleotide sequence ID" value="NZ_JACHJN010000003.1"/>
</dbReference>
<comment type="caution">
    <text evidence="3">The sequence shown here is derived from an EMBL/GenBank/DDBJ whole genome shotgun (WGS) entry which is preliminary data.</text>
</comment>
<evidence type="ECO:0000256" key="1">
    <source>
        <dbReference type="ARBA" id="ARBA00006817"/>
    </source>
</evidence>
<dbReference type="Pfam" id="PF08327">
    <property type="entry name" value="AHSA1"/>
    <property type="match status" value="1"/>
</dbReference>
<gene>
    <name evidence="3" type="ORF">FHS29_002572</name>
</gene>
<dbReference type="SUPFAM" id="SSF55961">
    <property type="entry name" value="Bet v1-like"/>
    <property type="match status" value="2"/>
</dbReference>
<comment type="similarity">
    <text evidence="1">Belongs to the AHA1 family.</text>
</comment>
<sequence length="294" mass="33661">MSGELRRVDGKPVLRFERLLRHSPAKVWRALTEPAELEHWFPAKVVIDGKAMRFVFPDATNDGEVLESDPPRVFAFRWHTDVLRFELLPHEDGCLLVFTHVLDVEHSAGRTAAGWDSCLAALRARLADRPFEPSDDRLGPMEHYVRRFGLDEGHVDGREVRFVRDLVWKPLQEVWELFTEGADGVPARAANPHVPPGPVTHVRPPRLLEFDSPTGRVRWEFRHDPDQGTTVELTHTVHDPAFAPTALAAWHVHLELFFAATFGEIRCPWPEDRVAELVRHYGNRASSRARWSRP</sequence>
<dbReference type="Gene3D" id="3.30.530.20">
    <property type="match status" value="2"/>
</dbReference>
<evidence type="ECO:0000259" key="2">
    <source>
        <dbReference type="Pfam" id="PF08327"/>
    </source>
</evidence>
<keyword evidence="4" id="KW-1185">Reference proteome</keyword>
<accession>A0A841CFA4</accession>
<protein>
    <submittedName>
        <fullName evidence="3">Uncharacterized protein YndB with AHSA1/START domain</fullName>
    </submittedName>
</protein>
<dbReference type="Proteomes" id="UP000547510">
    <property type="component" value="Unassembled WGS sequence"/>
</dbReference>
<dbReference type="AlphaFoldDB" id="A0A841CFA4"/>
<organism evidence="3 4">
    <name type="scientific">Saccharothrix tamanrassetensis</name>
    <dbReference type="NCBI Taxonomy" id="1051531"/>
    <lineage>
        <taxon>Bacteria</taxon>
        <taxon>Bacillati</taxon>
        <taxon>Actinomycetota</taxon>
        <taxon>Actinomycetes</taxon>
        <taxon>Pseudonocardiales</taxon>
        <taxon>Pseudonocardiaceae</taxon>
        <taxon>Saccharothrix</taxon>
    </lineage>
</organism>